<dbReference type="EMBL" id="JAAAPX010000004">
    <property type="protein sequence ID" value="KAF4244818.1"/>
    <property type="molecule type" value="Genomic_DNA"/>
</dbReference>
<reference evidence="3" key="2">
    <citation type="submission" date="2020-04" db="EMBL/GenBank/DDBJ databases">
        <authorList>
            <person name="Santos R.A.C."/>
            <person name="Steenwyk J.L."/>
            <person name="Rivero-Menendez O."/>
            <person name="Mead M.E."/>
            <person name="Silva L.P."/>
            <person name="Bastos R.W."/>
            <person name="Alastruey-Izquierdo A."/>
            <person name="Goldman G.H."/>
            <person name="Rokas A."/>
        </authorList>
    </citation>
    <scope>NUCLEOTIDE SEQUENCE</scope>
    <source>
        <strain evidence="3">CNM-CM6805</strain>
    </source>
</reference>
<sequence length="198" mass="19459">MRVSAQLIAGLALAASANASLYGRARETSTSTEVATTPTETATMATPVVDNDISATETNTPETTESDDVATVLSSTDAHPAETTSIPLIKPTAAASSSTAASSSAASVSTTARPKATGTGDYVGLVDPNEESSSSSGHSSGRNSDSGSSGSSSSSSGNDDGEENAKPTTARHTNPGSTLVVPGLTALGSLAIGLLVLV</sequence>
<dbReference type="AlphaFoldDB" id="A0A8H4MEM4"/>
<feature type="compositionally biased region" description="Low complexity" evidence="1">
    <location>
        <begin position="131"/>
        <end position="158"/>
    </location>
</feature>
<keyword evidence="2" id="KW-0732">Signal</keyword>
<feature type="compositionally biased region" description="Low complexity" evidence="1">
    <location>
        <begin position="97"/>
        <end position="112"/>
    </location>
</feature>
<feature type="compositionally biased region" description="Polar residues" evidence="1">
    <location>
        <begin position="53"/>
        <end position="63"/>
    </location>
</feature>
<gene>
    <name evidence="3" type="ORF">CNMCM6805_007280</name>
</gene>
<name>A0A8H4MEM4_9EURO</name>
<proteinExistence type="predicted"/>
<evidence type="ECO:0000313" key="3">
    <source>
        <dbReference type="EMBL" id="KAF4244818.1"/>
    </source>
</evidence>
<feature type="region of interest" description="Disordered" evidence="1">
    <location>
        <begin position="97"/>
        <end position="179"/>
    </location>
</feature>
<evidence type="ECO:0000256" key="2">
    <source>
        <dbReference type="SAM" id="SignalP"/>
    </source>
</evidence>
<evidence type="ECO:0000256" key="1">
    <source>
        <dbReference type="SAM" id="MobiDB-lite"/>
    </source>
</evidence>
<organism evidence="3 4">
    <name type="scientific">Aspergillus fumigatiaffinis</name>
    <dbReference type="NCBI Taxonomy" id="340414"/>
    <lineage>
        <taxon>Eukaryota</taxon>
        <taxon>Fungi</taxon>
        <taxon>Dikarya</taxon>
        <taxon>Ascomycota</taxon>
        <taxon>Pezizomycotina</taxon>
        <taxon>Eurotiomycetes</taxon>
        <taxon>Eurotiomycetidae</taxon>
        <taxon>Eurotiales</taxon>
        <taxon>Aspergillaceae</taxon>
        <taxon>Aspergillus</taxon>
        <taxon>Aspergillus subgen. Fumigati</taxon>
    </lineage>
</organism>
<reference evidence="3" key="1">
    <citation type="journal article" date="2020" name="bioRxiv">
        <title>Genomic and phenotypic heterogeneity of clinical isolates of the human pathogens Aspergillus fumigatus, Aspergillus lentulus and Aspergillus fumigatiaffinis.</title>
        <authorList>
            <person name="dos Santos R.A.C."/>
            <person name="Steenwyk J.L."/>
            <person name="Rivero-Menendez O."/>
            <person name="Mead M.E."/>
            <person name="Silva L.P."/>
            <person name="Bastos R.W."/>
            <person name="Alastruey-Izquierdo A."/>
            <person name="Goldman G.H."/>
            <person name="Rokas A."/>
        </authorList>
    </citation>
    <scope>NUCLEOTIDE SEQUENCE</scope>
    <source>
        <strain evidence="3">CNM-CM6805</strain>
    </source>
</reference>
<feature type="region of interest" description="Disordered" evidence="1">
    <location>
        <begin position="23"/>
        <end position="45"/>
    </location>
</feature>
<feature type="signal peptide" evidence="2">
    <location>
        <begin position="1"/>
        <end position="19"/>
    </location>
</feature>
<comment type="caution">
    <text evidence="3">The sequence shown here is derived from an EMBL/GenBank/DDBJ whole genome shotgun (WGS) entry which is preliminary data.</text>
</comment>
<feature type="compositionally biased region" description="Low complexity" evidence="1">
    <location>
        <begin position="28"/>
        <end position="45"/>
    </location>
</feature>
<feature type="region of interest" description="Disordered" evidence="1">
    <location>
        <begin position="50"/>
        <end position="69"/>
    </location>
</feature>
<feature type="compositionally biased region" description="Polar residues" evidence="1">
    <location>
        <begin position="166"/>
        <end position="177"/>
    </location>
</feature>
<evidence type="ECO:0008006" key="5">
    <source>
        <dbReference type="Google" id="ProtNLM"/>
    </source>
</evidence>
<protein>
    <recommendedName>
        <fullName evidence="5">GPI anchored protein</fullName>
    </recommendedName>
</protein>
<dbReference type="Proteomes" id="UP000653565">
    <property type="component" value="Unassembled WGS sequence"/>
</dbReference>
<accession>A0A8H4MEM4</accession>
<keyword evidence="4" id="KW-1185">Reference proteome</keyword>
<evidence type="ECO:0000313" key="4">
    <source>
        <dbReference type="Proteomes" id="UP000653565"/>
    </source>
</evidence>
<feature type="chain" id="PRO_5044155465" description="GPI anchored protein" evidence="2">
    <location>
        <begin position="20"/>
        <end position="198"/>
    </location>
</feature>
<dbReference type="OrthoDB" id="4509902at2759"/>